<gene>
    <name evidence="3" type="ORF">FIBSPDRAFT_875860</name>
</gene>
<protein>
    <submittedName>
        <fullName evidence="3">Isochorismatase hydrolase</fullName>
    </submittedName>
</protein>
<dbReference type="Gene3D" id="3.40.50.850">
    <property type="entry name" value="Isochorismatase-like"/>
    <property type="match status" value="1"/>
</dbReference>
<evidence type="ECO:0000256" key="1">
    <source>
        <dbReference type="ARBA" id="ARBA00006336"/>
    </source>
</evidence>
<evidence type="ECO:0000259" key="2">
    <source>
        <dbReference type="Pfam" id="PF00857"/>
    </source>
</evidence>
<accession>A0A167XEF6</accession>
<keyword evidence="3" id="KW-0378">Hydrolase</keyword>
<dbReference type="EMBL" id="KV417760">
    <property type="protein sequence ID" value="KZP07128.1"/>
    <property type="molecule type" value="Genomic_DNA"/>
</dbReference>
<name>A0A167XEF6_9AGAM</name>
<feature type="domain" description="Isochorismatase-like" evidence="2">
    <location>
        <begin position="11"/>
        <end position="163"/>
    </location>
</feature>
<dbReference type="OrthoDB" id="269496at2759"/>
<sequence>MPVVKLHAEETVFFLCDIQTKFQDAIYGYRDVIAVSNKMIKIAKVLEIPLVATEQNPRALGSTDPAIDLTALGPLHLGTYHKTLFSMATPEVLASLSGRTVTPQIVLFGIEAHVCVLQTALDLLDLGYPVHVLADGVSSCNREEVPIALERIRQAGGLVTTSESAAFQLQRDSNRPNFKAFSAIIKEEKVPTKSAVETLCPLSTGPRTDTKSAL</sequence>
<dbReference type="AlphaFoldDB" id="A0A167XEF6"/>
<dbReference type="PANTHER" id="PTHR14119">
    <property type="entry name" value="HYDROLASE"/>
    <property type="match status" value="1"/>
</dbReference>
<dbReference type="InterPro" id="IPR036380">
    <property type="entry name" value="Isochorismatase-like_sf"/>
</dbReference>
<dbReference type="STRING" id="436010.A0A167XEF6"/>
<dbReference type="Pfam" id="PF00857">
    <property type="entry name" value="Isochorismatase"/>
    <property type="match status" value="1"/>
</dbReference>
<proteinExistence type="inferred from homology"/>
<reference evidence="3 4" key="1">
    <citation type="journal article" date="2016" name="Mol. Biol. Evol.">
        <title>Comparative Genomics of Early-Diverging Mushroom-Forming Fungi Provides Insights into the Origins of Lignocellulose Decay Capabilities.</title>
        <authorList>
            <person name="Nagy L.G."/>
            <person name="Riley R."/>
            <person name="Tritt A."/>
            <person name="Adam C."/>
            <person name="Daum C."/>
            <person name="Floudas D."/>
            <person name="Sun H."/>
            <person name="Yadav J.S."/>
            <person name="Pangilinan J."/>
            <person name="Larsson K.H."/>
            <person name="Matsuura K."/>
            <person name="Barry K."/>
            <person name="Labutti K."/>
            <person name="Kuo R."/>
            <person name="Ohm R.A."/>
            <person name="Bhattacharya S.S."/>
            <person name="Shirouzu T."/>
            <person name="Yoshinaga Y."/>
            <person name="Martin F.M."/>
            <person name="Grigoriev I.V."/>
            <person name="Hibbett D.S."/>
        </authorList>
    </citation>
    <scope>NUCLEOTIDE SEQUENCE [LARGE SCALE GENOMIC DNA]</scope>
    <source>
        <strain evidence="3 4">CBS 109695</strain>
    </source>
</reference>
<evidence type="ECO:0000313" key="3">
    <source>
        <dbReference type="EMBL" id="KZP07128.1"/>
    </source>
</evidence>
<dbReference type="GO" id="GO:0016787">
    <property type="term" value="F:hydrolase activity"/>
    <property type="evidence" value="ECO:0007669"/>
    <property type="project" value="UniProtKB-KW"/>
</dbReference>
<dbReference type="InterPro" id="IPR000868">
    <property type="entry name" value="Isochorismatase-like_dom"/>
</dbReference>
<dbReference type="Proteomes" id="UP000076532">
    <property type="component" value="Unassembled WGS sequence"/>
</dbReference>
<evidence type="ECO:0000313" key="4">
    <source>
        <dbReference type="Proteomes" id="UP000076532"/>
    </source>
</evidence>
<comment type="similarity">
    <text evidence="1">Belongs to the isochorismatase family.</text>
</comment>
<dbReference type="PANTHER" id="PTHR14119:SF3">
    <property type="entry name" value="ISOCHORISMATASE DOMAIN-CONTAINING PROTEIN 2"/>
    <property type="match status" value="1"/>
</dbReference>
<keyword evidence="4" id="KW-1185">Reference proteome</keyword>
<organism evidence="3 4">
    <name type="scientific">Athelia psychrophila</name>
    <dbReference type="NCBI Taxonomy" id="1759441"/>
    <lineage>
        <taxon>Eukaryota</taxon>
        <taxon>Fungi</taxon>
        <taxon>Dikarya</taxon>
        <taxon>Basidiomycota</taxon>
        <taxon>Agaricomycotina</taxon>
        <taxon>Agaricomycetes</taxon>
        <taxon>Agaricomycetidae</taxon>
        <taxon>Atheliales</taxon>
        <taxon>Atheliaceae</taxon>
        <taxon>Athelia</taxon>
    </lineage>
</organism>
<dbReference type="SUPFAM" id="SSF52499">
    <property type="entry name" value="Isochorismatase-like hydrolases"/>
    <property type="match status" value="1"/>
</dbReference>
<dbReference type="InterPro" id="IPR050993">
    <property type="entry name" value="Isochorismatase_domain"/>
</dbReference>